<sequence>MKIFRLKLALNIELINLSIKYNTNLPKLVLGKKEGPYIGHYDYLNHVILLDPNKLHGQKEFFNALHHEFRHHWQWTHRHKDYMWWMDHYDELYKELYWFAPIEIDARLFASNKESYNGEVFDILPIEKVEQAYQQGFLMDACKSLADVLAQNY</sequence>
<evidence type="ECO:0000313" key="1">
    <source>
        <dbReference type="EMBL" id="STY71264.1"/>
    </source>
</evidence>
<evidence type="ECO:0008006" key="3">
    <source>
        <dbReference type="Google" id="ProtNLM"/>
    </source>
</evidence>
<dbReference type="AlphaFoldDB" id="A0A378NSA1"/>
<name>A0A378NSA1_9FIRM</name>
<reference evidence="1 2" key="1">
    <citation type="submission" date="2018-06" db="EMBL/GenBank/DDBJ databases">
        <authorList>
            <consortium name="Pathogen Informatics"/>
            <person name="Doyle S."/>
        </authorList>
    </citation>
    <scope>NUCLEOTIDE SEQUENCE [LARGE SCALE GENOMIC DNA]</scope>
    <source>
        <strain evidence="1 2">NCTC10571</strain>
    </source>
</reference>
<evidence type="ECO:0000313" key="2">
    <source>
        <dbReference type="Proteomes" id="UP000255234"/>
    </source>
</evidence>
<dbReference type="RefSeq" id="WP_115151625.1">
    <property type="nucleotide sequence ID" value="NZ_UGPP01000001.1"/>
</dbReference>
<dbReference type="EMBL" id="UGPP01000001">
    <property type="protein sequence ID" value="STY71264.1"/>
    <property type="molecule type" value="Genomic_DNA"/>
</dbReference>
<protein>
    <recommendedName>
        <fullName evidence="3">DUF2268 domain-containing protein</fullName>
    </recommendedName>
</protein>
<accession>A0A378NSA1</accession>
<dbReference type="Proteomes" id="UP000255234">
    <property type="component" value="Unassembled WGS sequence"/>
</dbReference>
<proteinExistence type="predicted"/>
<organism evidence="1 2">
    <name type="scientific">Megamonas hypermegale</name>
    <dbReference type="NCBI Taxonomy" id="158847"/>
    <lineage>
        <taxon>Bacteria</taxon>
        <taxon>Bacillati</taxon>
        <taxon>Bacillota</taxon>
        <taxon>Negativicutes</taxon>
        <taxon>Selenomonadales</taxon>
        <taxon>Selenomonadaceae</taxon>
        <taxon>Megamonas</taxon>
    </lineage>
</organism>
<gene>
    <name evidence="1" type="ORF">NCTC10571_01420</name>
</gene>